<dbReference type="Gene3D" id="3.40.50.300">
    <property type="entry name" value="P-loop containing nucleotide triphosphate hydrolases"/>
    <property type="match status" value="1"/>
</dbReference>
<keyword evidence="3 9" id="KW-0808">Transferase</keyword>
<comment type="catalytic activity">
    <reaction evidence="7">
        <text>D-ribulose 5-phosphate + ATP = D-ribulose 1,5-bisphosphate + ADP + H(+)</text>
        <dbReference type="Rhea" id="RHEA:19365"/>
        <dbReference type="ChEBI" id="CHEBI:15378"/>
        <dbReference type="ChEBI" id="CHEBI:30616"/>
        <dbReference type="ChEBI" id="CHEBI:57870"/>
        <dbReference type="ChEBI" id="CHEBI:58121"/>
        <dbReference type="ChEBI" id="CHEBI:456216"/>
        <dbReference type="EC" id="2.7.1.19"/>
    </reaction>
</comment>
<dbReference type="PRINTS" id="PR00478">
    <property type="entry name" value="PHRIBLKINASE"/>
</dbReference>
<evidence type="ECO:0000256" key="5">
    <source>
        <dbReference type="ARBA" id="ARBA00022777"/>
    </source>
</evidence>
<comment type="caution">
    <text evidence="9">The sequence shown here is derived from an EMBL/GenBank/DDBJ whole genome shotgun (WGS) entry which is preliminary data.</text>
</comment>
<dbReference type="InterPro" id="IPR027417">
    <property type="entry name" value="P-loop_NTPase"/>
</dbReference>
<keyword evidence="10" id="KW-1185">Reference proteome</keyword>
<gene>
    <name evidence="9" type="ORF">HJ583_000380</name>
</gene>
<evidence type="ECO:0000313" key="9">
    <source>
        <dbReference type="EMBL" id="NSL53470.1"/>
    </source>
</evidence>
<dbReference type="EMBL" id="JABCSC020000001">
    <property type="protein sequence ID" value="NSL53470.1"/>
    <property type="molecule type" value="Genomic_DNA"/>
</dbReference>
<evidence type="ECO:0000259" key="8">
    <source>
        <dbReference type="Pfam" id="PF00485"/>
    </source>
</evidence>
<dbReference type="RefSeq" id="WP_170019526.1">
    <property type="nucleotide sequence ID" value="NZ_JABCSC020000001.1"/>
</dbReference>
<keyword evidence="4" id="KW-0547">Nucleotide-binding</keyword>
<evidence type="ECO:0000313" key="10">
    <source>
        <dbReference type="Proteomes" id="UP000778523"/>
    </source>
</evidence>
<keyword evidence="5" id="KW-0418">Kinase</keyword>
<evidence type="ECO:0000256" key="1">
    <source>
        <dbReference type="ARBA" id="ARBA00009719"/>
    </source>
</evidence>
<name>A0ABX2IHH8_9RHOO</name>
<dbReference type="GO" id="GO:0008974">
    <property type="term" value="F:phosphoribulokinase activity"/>
    <property type="evidence" value="ECO:0007669"/>
    <property type="project" value="UniProtKB-EC"/>
</dbReference>
<protein>
    <recommendedName>
        <fullName evidence="2">phosphoribulokinase</fullName>
        <ecNumber evidence="2">2.7.1.19</ecNumber>
    </recommendedName>
</protein>
<evidence type="ECO:0000256" key="7">
    <source>
        <dbReference type="ARBA" id="ARBA00047663"/>
    </source>
</evidence>
<reference evidence="9 10" key="1">
    <citation type="submission" date="2020-06" db="EMBL/GenBank/DDBJ databases">
        <title>Draft genome of Uliginosibacterium sp. IMCC34675.</title>
        <authorList>
            <person name="Song J."/>
        </authorList>
    </citation>
    <scope>NUCLEOTIDE SEQUENCE [LARGE SCALE GENOMIC DNA]</scope>
    <source>
        <strain evidence="9 10">IMCC34675</strain>
    </source>
</reference>
<evidence type="ECO:0000256" key="2">
    <source>
        <dbReference type="ARBA" id="ARBA00012042"/>
    </source>
</evidence>
<dbReference type="InterPro" id="IPR006083">
    <property type="entry name" value="PRK/URK"/>
</dbReference>
<dbReference type="Pfam" id="PF00485">
    <property type="entry name" value="PRK"/>
    <property type="match status" value="1"/>
</dbReference>
<dbReference type="EC" id="2.7.1.19" evidence="2"/>
<proteinExistence type="inferred from homology"/>
<dbReference type="Proteomes" id="UP000778523">
    <property type="component" value="Unassembled WGS sequence"/>
</dbReference>
<dbReference type="SUPFAM" id="SSF52540">
    <property type="entry name" value="P-loop containing nucleoside triphosphate hydrolases"/>
    <property type="match status" value="1"/>
</dbReference>
<evidence type="ECO:0000256" key="4">
    <source>
        <dbReference type="ARBA" id="ARBA00022741"/>
    </source>
</evidence>
<comment type="similarity">
    <text evidence="1">Belongs to the phosphoribulokinase family.</text>
</comment>
<keyword evidence="6" id="KW-0067">ATP-binding</keyword>
<dbReference type="InterPro" id="IPR006082">
    <property type="entry name" value="PRK"/>
</dbReference>
<sequence>MSARHPIIAVTGSSGAGTSTISRTFGHIFRREGIRAACVEGDAFHRYSRSEMQEKILAAELRGERGPSHFGIAANLFDELEALFAGYAETGQGLNRRYLHDTEEALHRGLPPGSFTPWEALPEDSELLFYEGLHGGVVTDKVDVARHVDLLIGVVPTINLEWIQKLMRDMQERGHSLPAVQDTILRRMDDYVHTIVPQFSRTHINFQRVPIVDTSNPFAAKDVPLPNETLVVVSFRNPAGVNFPELLTLLHGSWMTRPNTLVMPGPMLELGLQVILLPRIKALLEKRAAAQHSG</sequence>
<accession>A0ABX2IHH8</accession>
<evidence type="ECO:0000256" key="3">
    <source>
        <dbReference type="ARBA" id="ARBA00022679"/>
    </source>
</evidence>
<feature type="domain" description="Phosphoribulokinase/uridine kinase" evidence="8">
    <location>
        <begin position="7"/>
        <end position="215"/>
    </location>
</feature>
<evidence type="ECO:0000256" key="6">
    <source>
        <dbReference type="ARBA" id="ARBA00022840"/>
    </source>
</evidence>
<dbReference type="NCBIfam" id="NF011997">
    <property type="entry name" value="PRK15453.1"/>
    <property type="match status" value="1"/>
</dbReference>
<organism evidence="9 10">
    <name type="scientific">Uliginosibacterium aquaticum</name>
    <dbReference type="NCBI Taxonomy" id="2731212"/>
    <lineage>
        <taxon>Bacteria</taxon>
        <taxon>Pseudomonadati</taxon>
        <taxon>Pseudomonadota</taxon>
        <taxon>Betaproteobacteria</taxon>
        <taxon>Rhodocyclales</taxon>
        <taxon>Zoogloeaceae</taxon>
        <taxon>Uliginosibacterium</taxon>
    </lineage>
</organism>